<proteinExistence type="predicted"/>
<reference evidence="8" key="1">
    <citation type="submission" date="2022-11" db="EMBL/GenBank/DDBJ databases">
        <authorList>
            <person name="Petersen C."/>
        </authorList>
    </citation>
    <scope>NUCLEOTIDE SEQUENCE</scope>
    <source>
        <strain evidence="8">IBT 30761</strain>
    </source>
</reference>
<dbReference type="Pfam" id="PF07690">
    <property type="entry name" value="MFS_1"/>
    <property type="match status" value="1"/>
</dbReference>
<keyword evidence="2 6" id="KW-0812">Transmembrane</keyword>
<dbReference type="InterPro" id="IPR011701">
    <property type="entry name" value="MFS"/>
</dbReference>
<evidence type="ECO:0000313" key="9">
    <source>
        <dbReference type="Proteomes" id="UP001149074"/>
    </source>
</evidence>
<organism evidence="8 9">
    <name type="scientific">Penicillium argentinense</name>
    <dbReference type="NCBI Taxonomy" id="1131581"/>
    <lineage>
        <taxon>Eukaryota</taxon>
        <taxon>Fungi</taxon>
        <taxon>Dikarya</taxon>
        <taxon>Ascomycota</taxon>
        <taxon>Pezizomycotina</taxon>
        <taxon>Eurotiomycetes</taxon>
        <taxon>Eurotiomycetidae</taxon>
        <taxon>Eurotiales</taxon>
        <taxon>Aspergillaceae</taxon>
        <taxon>Penicillium</taxon>
    </lineage>
</organism>
<dbReference type="GeneID" id="81352585"/>
<dbReference type="PROSITE" id="PS50850">
    <property type="entry name" value="MFS"/>
    <property type="match status" value="1"/>
</dbReference>
<evidence type="ECO:0000256" key="5">
    <source>
        <dbReference type="SAM" id="MobiDB-lite"/>
    </source>
</evidence>
<dbReference type="CDD" id="cd17502">
    <property type="entry name" value="MFS_Azr1_MDR_like"/>
    <property type="match status" value="1"/>
</dbReference>
<evidence type="ECO:0000256" key="6">
    <source>
        <dbReference type="SAM" id="Phobius"/>
    </source>
</evidence>
<feature type="transmembrane region" description="Helical" evidence="6">
    <location>
        <begin position="204"/>
        <end position="227"/>
    </location>
</feature>
<evidence type="ECO:0000256" key="2">
    <source>
        <dbReference type="ARBA" id="ARBA00022692"/>
    </source>
</evidence>
<feature type="compositionally biased region" description="Basic and acidic residues" evidence="5">
    <location>
        <begin position="1"/>
        <end position="11"/>
    </location>
</feature>
<evidence type="ECO:0000256" key="1">
    <source>
        <dbReference type="ARBA" id="ARBA00004141"/>
    </source>
</evidence>
<keyword evidence="9" id="KW-1185">Reference proteome</keyword>
<feature type="transmembrane region" description="Helical" evidence="6">
    <location>
        <begin position="279"/>
        <end position="296"/>
    </location>
</feature>
<keyword evidence="3 6" id="KW-1133">Transmembrane helix</keyword>
<sequence>MKIAMENDKQNKSHQGTKQPGPEANAHEYPSTAKGLTIIIAIMTSMFLVSLDRTIIATAIPYITDEFDPETPSASAQQELINTDSIKDIAWYGSAYLLPNSSLQLLFGKIYKFHNTRSIFLSSILLFEIGSAVCGAAPSSTALTIGRAIAGAGSAGVMSGVMQILVFVAPLEKRPVYAGLIASVSAIASVVSPLLAGAFTENVSWRWCFYINLPIAGVAVVAVWVLVRIPSPAGSGLSFKEKVGQLDLLGLVVFVPCIVCLVFALQWGGSTYTWDDGRIIALLVVFGVTLLTWLTIQYIKKEYATVPGRIFFQRNILSGIGFATATMSAMTLLVYYIPTWFQAVKGDSPVNAGLSFIPFLFSLVIASTLGGLVTSKLGYYNPTMLLSCIIAPIGVGLLTAKFSPNTTHPTWIGLQVLCGLGIGLGQQQSIIAVQAVLPPADIPIGMALVFFGQQLGGTIFLSVAETVFSESLLSGLNGIRGLGAGTAASIASAGATEFRHLVPPGLMPEVLDVYSRAITMTWYIALGTICFGVVPAVCMEWREIKSKKRVDKGGKVAATGDGSEHKKKPDVERDCLSVQYTAPSICNKFK</sequence>
<feature type="transmembrane region" description="Helical" evidence="6">
    <location>
        <begin position="520"/>
        <end position="539"/>
    </location>
</feature>
<accession>A0A9W9G1Y3</accession>
<name>A0A9W9G1Y3_9EURO</name>
<feature type="region of interest" description="Disordered" evidence="5">
    <location>
        <begin position="1"/>
        <end position="29"/>
    </location>
</feature>
<feature type="transmembrane region" description="Helical" evidence="6">
    <location>
        <begin position="248"/>
        <end position="267"/>
    </location>
</feature>
<dbReference type="PANTHER" id="PTHR23501:SF201">
    <property type="entry name" value="MFS AFLATOXIN EFFLUX PUMP"/>
    <property type="match status" value="1"/>
</dbReference>
<evidence type="ECO:0000256" key="4">
    <source>
        <dbReference type="ARBA" id="ARBA00023136"/>
    </source>
</evidence>
<feature type="transmembrane region" description="Helical" evidence="6">
    <location>
        <begin position="316"/>
        <end position="338"/>
    </location>
</feature>
<dbReference type="InterPro" id="IPR020846">
    <property type="entry name" value="MFS_dom"/>
</dbReference>
<gene>
    <name evidence="8" type="ORF">N7532_001112</name>
</gene>
<protein>
    <submittedName>
        <fullName evidence="8">MFS multidrug transporter</fullName>
    </submittedName>
</protein>
<evidence type="ECO:0000259" key="7">
    <source>
        <dbReference type="PROSITE" id="PS50850"/>
    </source>
</evidence>
<dbReference type="InterPro" id="IPR036259">
    <property type="entry name" value="MFS_trans_sf"/>
</dbReference>
<comment type="caution">
    <text evidence="8">The sequence shown here is derived from an EMBL/GenBank/DDBJ whole genome shotgun (WGS) entry which is preliminary data.</text>
</comment>
<feature type="transmembrane region" description="Helical" evidence="6">
    <location>
        <begin position="176"/>
        <end position="198"/>
    </location>
</feature>
<keyword evidence="4 6" id="KW-0472">Membrane</keyword>
<dbReference type="GO" id="GO:0005886">
    <property type="term" value="C:plasma membrane"/>
    <property type="evidence" value="ECO:0007669"/>
    <property type="project" value="TreeGrafter"/>
</dbReference>
<dbReference type="EMBL" id="JAPQKI010000002">
    <property type="protein sequence ID" value="KAJ5110577.1"/>
    <property type="molecule type" value="Genomic_DNA"/>
</dbReference>
<evidence type="ECO:0000313" key="8">
    <source>
        <dbReference type="EMBL" id="KAJ5110577.1"/>
    </source>
</evidence>
<dbReference type="Proteomes" id="UP001149074">
    <property type="component" value="Unassembled WGS sequence"/>
</dbReference>
<reference evidence="8" key="2">
    <citation type="journal article" date="2023" name="IMA Fungus">
        <title>Comparative genomic study of the Penicillium genus elucidates a diverse pangenome and 15 lateral gene transfer events.</title>
        <authorList>
            <person name="Petersen C."/>
            <person name="Sorensen T."/>
            <person name="Nielsen M.R."/>
            <person name="Sondergaard T.E."/>
            <person name="Sorensen J.L."/>
            <person name="Fitzpatrick D.A."/>
            <person name="Frisvad J.C."/>
            <person name="Nielsen K.L."/>
        </authorList>
    </citation>
    <scope>NUCLEOTIDE SEQUENCE</scope>
    <source>
        <strain evidence="8">IBT 30761</strain>
    </source>
</reference>
<dbReference type="OrthoDB" id="10021397at2759"/>
<comment type="subcellular location">
    <subcellularLocation>
        <location evidence="1">Membrane</location>
        <topology evidence="1">Multi-pass membrane protein</topology>
    </subcellularLocation>
</comment>
<dbReference type="AlphaFoldDB" id="A0A9W9G1Y3"/>
<feature type="domain" description="Major facilitator superfamily (MFS) profile" evidence="7">
    <location>
        <begin position="38"/>
        <end position="511"/>
    </location>
</feature>
<dbReference type="Gene3D" id="1.20.1250.20">
    <property type="entry name" value="MFS general substrate transporter like domains"/>
    <property type="match status" value="1"/>
</dbReference>
<feature type="transmembrane region" description="Helical" evidence="6">
    <location>
        <begin position="119"/>
        <end position="139"/>
    </location>
</feature>
<dbReference type="FunFam" id="1.20.1250.20:FF:000196">
    <property type="entry name" value="MFS toxin efflux pump (AflT)"/>
    <property type="match status" value="1"/>
</dbReference>
<dbReference type="PANTHER" id="PTHR23501">
    <property type="entry name" value="MAJOR FACILITATOR SUPERFAMILY"/>
    <property type="match status" value="1"/>
</dbReference>
<dbReference type="GO" id="GO:0022857">
    <property type="term" value="F:transmembrane transporter activity"/>
    <property type="evidence" value="ECO:0007669"/>
    <property type="project" value="InterPro"/>
</dbReference>
<dbReference type="RefSeq" id="XP_056478647.1">
    <property type="nucleotide sequence ID" value="XM_056613606.1"/>
</dbReference>
<feature type="transmembrane region" description="Helical" evidence="6">
    <location>
        <begin position="350"/>
        <end position="372"/>
    </location>
</feature>
<feature type="transmembrane region" description="Helical" evidence="6">
    <location>
        <begin position="444"/>
        <end position="464"/>
    </location>
</feature>
<feature type="transmembrane region" description="Helical" evidence="6">
    <location>
        <begin position="145"/>
        <end position="169"/>
    </location>
</feature>
<feature type="transmembrane region" description="Helical" evidence="6">
    <location>
        <begin position="379"/>
        <end position="400"/>
    </location>
</feature>
<evidence type="ECO:0000256" key="3">
    <source>
        <dbReference type="ARBA" id="ARBA00022989"/>
    </source>
</evidence>
<dbReference type="SUPFAM" id="SSF103473">
    <property type="entry name" value="MFS general substrate transporter"/>
    <property type="match status" value="1"/>
</dbReference>